<dbReference type="SUPFAM" id="SSF52096">
    <property type="entry name" value="ClpP/crotonase"/>
    <property type="match status" value="1"/>
</dbReference>
<dbReference type="AlphaFoldDB" id="B8HKZ4"/>
<keyword evidence="2" id="KW-0413">Isomerase</keyword>
<dbReference type="GO" id="GO:0016853">
    <property type="term" value="F:isomerase activity"/>
    <property type="evidence" value="ECO:0007669"/>
    <property type="project" value="UniProtKB-KW"/>
</dbReference>
<dbReference type="PANTHER" id="PTHR42964:SF1">
    <property type="entry name" value="POLYKETIDE BIOSYNTHESIS ENOYL-COA HYDRATASE PKSH-RELATED"/>
    <property type="match status" value="1"/>
</dbReference>
<organism evidence="2">
    <name type="scientific">Cyanothece sp. (strain PCC 7425 / ATCC 29141)</name>
    <dbReference type="NCBI Taxonomy" id="395961"/>
    <lineage>
        <taxon>Bacteria</taxon>
        <taxon>Bacillati</taxon>
        <taxon>Cyanobacteriota</taxon>
        <taxon>Cyanophyceae</taxon>
        <taxon>Gomontiellales</taxon>
        <taxon>Cyanothecaceae</taxon>
        <taxon>Cyanothece</taxon>
    </lineage>
</organism>
<dbReference type="OrthoDB" id="9775794at2"/>
<dbReference type="eggNOG" id="COG1024">
    <property type="taxonomic scope" value="Bacteria"/>
</dbReference>
<dbReference type="Pfam" id="PF00378">
    <property type="entry name" value="ECH_1"/>
    <property type="match status" value="1"/>
</dbReference>
<dbReference type="STRING" id="395961.Cyan7425_2883"/>
<gene>
    <name evidence="2" type="ordered locus">Cyan7425_2883</name>
</gene>
<name>B8HKZ4_CYAP4</name>
<dbReference type="KEGG" id="cyn:Cyan7425_2883"/>
<reference evidence="2" key="1">
    <citation type="submission" date="2009-01" db="EMBL/GenBank/DDBJ databases">
        <title>Complete sequence of chromosome Cyanothece sp. PCC 7425.</title>
        <authorList>
            <consortium name="US DOE Joint Genome Institute"/>
            <person name="Lucas S."/>
            <person name="Copeland A."/>
            <person name="Lapidus A."/>
            <person name="Glavina del Rio T."/>
            <person name="Dalin E."/>
            <person name="Tice H."/>
            <person name="Bruce D."/>
            <person name="Goodwin L."/>
            <person name="Pitluck S."/>
            <person name="Sims D."/>
            <person name="Meineke L."/>
            <person name="Brettin T."/>
            <person name="Detter J.C."/>
            <person name="Han C."/>
            <person name="Larimer F."/>
            <person name="Land M."/>
            <person name="Hauser L."/>
            <person name="Kyrpides N."/>
            <person name="Ovchinnikova G."/>
            <person name="Liberton M."/>
            <person name="Stoeckel J."/>
            <person name="Banerjee A."/>
            <person name="Singh A."/>
            <person name="Page L."/>
            <person name="Sato H."/>
            <person name="Zhao L."/>
            <person name="Sherman L."/>
            <person name="Pakrasi H."/>
            <person name="Richardson P."/>
        </authorList>
    </citation>
    <scope>NUCLEOTIDE SEQUENCE</scope>
    <source>
        <strain evidence="2">PCC 7425</strain>
    </source>
</reference>
<comment type="similarity">
    <text evidence="1">Belongs to the enoyl-CoA hydratase/isomerase family.</text>
</comment>
<sequence length="258" mass="29086">MPYQTLKISQQPLVQRIQLYRPEADNGLNHTLLTELRTALEEVESNDKIKIVVLEGLPTVFSIGMDFNAIAEQQQLPEADPSFSAQIYYNLLKQITASAKVIISQVRGRVTAGGVGLVAASDLVLADQTTTFTLPELLFGLLPACVLPFLIRRVGYHRAYRLALTTQSLSVQEAHLWGLVDDYGSEPEVLLRKFLQRLRRLKPENVKRLKNYIDQLRLVQPEMQEALAVNTIAELMAKPEVQQGIRGYIQEGTLPWQH</sequence>
<protein>
    <submittedName>
        <fullName evidence="2">Enoyl-CoA hydratase/isomerase</fullName>
    </submittedName>
</protein>
<dbReference type="InterPro" id="IPR001753">
    <property type="entry name" value="Enoyl-CoA_hydra/iso"/>
</dbReference>
<proteinExistence type="inferred from homology"/>
<dbReference type="Gene3D" id="3.90.226.10">
    <property type="entry name" value="2-enoyl-CoA Hydratase, Chain A, domain 1"/>
    <property type="match status" value="1"/>
</dbReference>
<dbReference type="InterPro" id="IPR051683">
    <property type="entry name" value="Enoyl-CoA_Hydratase/Isomerase"/>
</dbReference>
<dbReference type="HOGENOM" id="CLU_009834_7_3_3"/>
<dbReference type="EMBL" id="CP001344">
    <property type="protein sequence ID" value="ACL45226.1"/>
    <property type="molecule type" value="Genomic_DNA"/>
</dbReference>
<evidence type="ECO:0000313" key="2">
    <source>
        <dbReference type="EMBL" id="ACL45226.1"/>
    </source>
</evidence>
<dbReference type="InterPro" id="IPR029045">
    <property type="entry name" value="ClpP/crotonase-like_dom_sf"/>
</dbReference>
<accession>B8HKZ4</accession>
<dbReference type="PANTHER" id="PTHR42964">
    <property type="entry name" value="ENOYL-COA HYDRATASE"/>
    <property type="match status" value="1"/>
</dbReference>
<evidence type="ECO:0000256" key="1">
    <source>
        <dbReference type="ARBA" id="ARBA00005254"/>
    </source>
</evidence>
<dbReference type="CDD" id="cd06558">
    <property type="entry name" value="crotonase-like"/>
    <property type="match status" value="1"/>
</dbReference>
<dbReference type="NCBIfam" id="NF005498">
    <property type="entry name" value="PRK07112.1"/>
    <property type="match status" value="1"/>
</dbReference>